<feature type="region of interest" description="Disordered" evidence="1">
    <location>
        <begin position="491"/>
        <end position="547"/>
    </location>
</feature>
<evidence type="ECO:0000259" key="3">
    <source>
        <dbReference type="Pfam" id="PF04155"/>
    </source>
</evidence>
<evidence type="ECO:0000256" key="2">
    <source>
        <dbReference type="SAM" id="SignalP"/>
    </source>
</evidence>
<accession>A0A914HCZ6</accession>
<keyword evidence="4" id="KW-1185">Reference proteome</keyword>
<organism evidence="4 5">
    <name type="scientific">Globodera rostochiensis</name>
    <name type="common">Golden nematode worm</name>
    <name type="synonym">Heterodera rostochiensis</name>
    <dbReference type="NCBI Taxonomy" id="31243"/>
    <lineage>
        <taxon>Eukaryota</taxon>
        <taxon>Metazoa</taxon>
        <taxon>Ecdysozoa</taxon>
        <taxon>Nematoda</taxon>
        <taxon>Chromadorea</taxon>
        <taxon>Rhabditida</taxon>
        <taxon>Tylenchina</taxon>
        <taxon>Tylenchomorpha</taxon>
        <taxon>Tylenchoidea</taxon>
        <taxon>Heteroderidae</taxon>
        <taxon>Heteroderinae</taxon>
        <taxon>Globodera</taxon>
    </lineage>
</organism>
<evidence type="ECO:0000256" key="1">
    <source>
        <dbReference type="SAM" id="MobiDB-lite"/>
    </source>
</evidence>
<feature type="region of interest" description="Disordered" evidence="1">
    <location>
        <begin position="336"/>
        <end position="377"/>
    </location>
</feature>
<keyword evidence="2" id="KW-0732">Signal</keyword>
<name>A0A914HCZ6_GLORO</name>
<proteinExistence type="predicted"/>
<reference evidence="5" key="1">
    <citation type="submission" date="2022-11" db="UniProtKB">
        <authorList>
            <consortium name="WormBaseParasite"/>
        </authorList>
    </citation>
    <scope>IDENTIFICATION</scope>
</reference>
<feature type="compositionally biased region" description="Basic residues" evidence="1">
    <location>
        <begin position="363"/>
        <end position="372"/>
    </location>
</feature>
<feature type="compositionally biased region" description="Polar residues" evidence="1">
    <location>
        <begin position="519"/>
        <end position="535"/>
    </location>
</feature>
<dbReference type="Proteomes" id="UP000887572">
    <property type="component" value="Unplaced"/>
</dbReference>
<protein>
    <submittedName>
        <fullName evidence="5">Ground-like domain-containing protein</fullName>
    </submittedName>
</protein>
<evidence type="ECO:0000313" key="5">
    <source>
        <dbReference type="WBParaSite" id="Gr19_v10_g15978.t1"/>
    </source>
</evidence>
<evidence type="ECO:0000313" key="4">
    <source>
        <dbReference type="Proteomes" id="UP000887572"/>
    </source>
</evidence>
<dbReference type="Pfam" id="PF04155">
    <property type="entry name" value="Ground-like"/>
    <property type="match status" value="1"/>
</dbReference>
<feature type="region of interest" description="Disordered" evidence="1">
    <location>
        <begin position="194"/>
        <end position="219"/>
    </location>
</feature>
<feature type="region of interest" description="Disordered" evidence="1">
    <location>
        <begin position="428"/>
        <end position="450"/>
    </location>
</feature>
<feature type="chain" id="PRO_5036834579" evidence="2">
    <location>
        <begin position="30"/>
        <end position="833"/>
    </location>
</feature>
<dbReference type="InterPro" id="IPR007284">
    <property type="entry name" value="Ground-like_dom"/>
</dbReference>
<sequence>MNLARQQLGFLLFLLISTVSLLLVDRAKGCHPAYPIGISPYVGGPVGVVNPNDWATVKPQVKRVKRSGGGDEPPLWHKFVVRNGSDWCFLLVWGTAPSKGDGRRLKDKEFICDAFPFAAKSFLMVVAPPAAHNFGGTKFGMFVAVISRNSSWGHRQIWLVLSTLLPFVGGQRMDEAEGEGLKAQLLTNLNKYSGHGSRAAEGPMESLGASHGAPGSPMSPLPAELPADPISSLLALFRPPPSFAVLPLAPLIPQTPATFAPPFTANFQQILPKNRPPPPALSERRFFQQKSSTSPAAFSPRSFPIGELKTEKGKWNRTAAEVIGEWRRRMYKVLKSARKQRSREKKANNRESENISAVEEQQHHRHEHHQQRHQQPLMLFGPPPSVIDMRRANKLAKLFGVENAHNGTTRRGVGTVPLRKNLRSSELRTMDGGRRTATLPPPPRGDEGDADLYTDLLDVEEEQKHPQDADGGNERFEIVYVPALKTKRKLLKAKTTTSDGQTEESAEQTKRQKAFGPFNGQTPRTSLFPSSTPDTVVQAAPNVPQLPQPNAVADPPLPPPAPPTVPMLPLAVPSGLLPLQFPTLLPPIAPSLTVVPPPPVQLSGRIAKPSPYLTTLSSLPQSPEGDYLKELENVSEDYVDEQERRLPCLRDRSDAAFPSGGGRPFLYGSNPPGCQKTEKAAIGREFAVKTPSTGLFFEAPEDSSGGAPIRHILWDENKEMCNSARLRALIQKSVVPSNVEKSKRRLQQSAEQQFGTFYNVICGTGFFSYIAHTDEFCLMAVQDMNCYVFSPVCSTQLAIASGISSQKEKKKVFAGHRHLYYSGRRLRAFLNRN</sequence>
<dbReference type="WBParaSite" id="Gr19_v10_g15978.t1">
    <property type="protein sequence ID" value="Gr19_v10_g15978.t1"/>
    <property type="gene ID" value="Gr19_v10_g15978"/>
</dbReference>
<dbReference type="AlphaFoldDB" id="A0A914HCZ6"/>
<feature type="domain" description="Ground-like" evidence="3">
    <location>
        <begin position="719"/>
        <end position="789"/>
    </location>
</feature>
<feature type="signal peptide" evidence="2">
    <location>
        <begin position="1"/>
        <end position="29"/>
    </location>
</feature>